<proteinExistence type="predicted"/>
<dbReference type="Pfam" id="PF00535">
    <property type="entry name" value="Glycos_transf_2"/>
    <property type="match status" value="1"/>
</dbReference>
<dbReference type="InterPro" id="IPR029044">
    <property type="entry name" value="Nucleotide-diphossugar_trans"/>
</dbReference>
<reference evidence="2 3" key="1">
    <citation type="submission" date="2021-04" db="EMBL/GenBank/DDBJ databases">
        <title>Pseudomonas boanensis sp. nov., a bacterium isolated from river water used for household purposes in Boane District, Mozambique.</title>
        <authorList>
            <person name="Nicklasson M."/>
            <person name="Martin-Rodriguez A.J."/>
            <person name="Thorell K."/>
            <person name="Neves L."/>
            <person name="Mussagy A."/>
            <person name="Rydberg H.A."/>
            <person name="Hernroth B."/>
            <person name="Svensson-Stadler L."/>
            <person name="Sjoling A."/>
        </authorList>
    </citation>
    <scope>NUCLEOTIDE SEQUENCE [LARGE SCALE GENOMIC DNA]</scope>
    <source>
        <strain evidence="2 3">DB1</strain>
    </source>
</reference>
<dbReference type="InterPro" id="IPR050834">
    <property type="entry name" value="Glycosyltransf_2"/>
</dbReference>
<dbReference type="PANTHER" id="PTHR43685:SF11">
    <property type="entry name" value="GLYCOSYLTRANSFERASE TAGX-RELATED"/>
    <property type="match status" value="1"/>
</dbReference>
<gene>
    <name evidence="2" type="ORF">J7302_06570</name>
</gene>
<evidence type="ECO:0000259" key="1">
    <source>
        <dbReference type="Pfam" id="PF00535"/>
    </source>
</evidence>
<dbReference type="RefSeq" id="WP_215372024.1">
    <property type="nucleotide sequence ID" value="NZ_JAGTIS010000002.1"/>
</dbReference>
<comment type="caution">
    <text evidence="2">The sequence shown here is derived from an EMBL/GenBank/DDBJ whole genome shotgun (WGS) entry which is preliminary data.</text>
</comment>
<feature type="domain" description="Glycosyltransferase 2-like" evidence="1">
    <location>
        <begin position="34"/>
        <end position="151"/>
    </location>
</feature>
<protein>
    <submittedName>
        <fullName evidence="2">Glycosyltransferase family 2 protein</fullName>
    </submittedName>
</protein>
<dbReference type="PANTHER" id="PTHR43685">
    <property type="entry name" value="GLYCOSYLTRANSFERASE"/>
    <property type="match status" value="1"/>
</dbReference>
<dbReference type="Proteomes" id="UP001519667">
    <property type="component" value="Unassembled WGS sequence"/>
</dbReference>
<organism evidence="2 3">
    <name type="scientific">Metapseudomonas boanensis</name>
    <dbReference type="NCBI Taxonomy" id="2822138"/>
    <lineage>
        <taxon>Bacteria</taxon>
        <taxon>Pseudomonadati</taxon>
        <taxon>Pseudomonadota</taxon>
        <taxon>Gammaproteobacteria</taxon>
        <taxon>Pseudomonadales</taxon>
        <taxon>Pseudomonadaceae</taxon>
        <taxon>Metapseudomonas</taxon>
    </lineage>
</organism>
<sequence length="366" mass="41673">MKEFNLDKFLSTPLPTEEEIISSWQGDTIKPVVSVVCLTYNQDKYIEDAIRGFLIQRTSFPFEVIIHDDASTDSTAKKILEYKERYPNIIKPVIQAENQYSKSPFSVMSEAFKVASGEYVAICEGDDFWIDEVKLQSQFSMMKLNPEIKICFHTCHETGGAQVKQLLKRFLLYPKKVGIVDAGEIIRNGGGYMPTASIFMKKTEMINFPDWFSSCPVGDYFMQIILANPGGALFSPKVMSVYRKFADGSWSEKISKSSEFSVAHSIKMADSLNKLKLYFSSRYGDEIDGVINLMILSVLLNKYIDKAHKERLISFIPESVMVKEAYRAAQSPHDPRSILIRHVMSGYLSLLRFVRIFKVSCKWAAK</sequence>
<dbReference type="EMBL" id="JAGTIS010000002">
    <property type="protein sequence ID" value="MBT8765793.1"/>
    <property type="molecule type" value="Genomic_DNA"/>
</dbReference>
<accession>A0ABS5XDM2</accession>
<evidence type="ECO:0000313" key="3">
    <source>
        <dbReference type="Proteomes" id="UP001519667"/>
    </source>
</evidence>
<name>A0ABS5XDM2_9GAMM</name>
<keyword evidence="3" id="KW-1185">Reference proteome</keyword>
<dbReference type="InterPro" id="IPR001173">
    <property type="entry name" value="Glyco_trans_2-like"/>
</dbReference>
<evidence type="ECO:0000313" key="2">
    <source>
        <dbReference type="EMBL" id="MBT8765793.1"/>
    </source>
</evidence>
<dbReference type="CDD" id="cd00761">
    <property type="entry name" value="Glyco_tranf_GTA_type"/>
    <property type="match status" value="1"/>
</dbReference>
<dbReference type="Gene3D" id="3.90.550.10">
    <property type="entry name" value="Spore Coat Polysaccharide Biosynthesis Protein SpsA, Chain A"/>
    <property type="match status" value="1"/>
</dbReference>
<dbReference type="SUPFAM" id="SSF53448">
    <property type="entry name" value="Nucleotide-diphospho-sugar transferases"/>
    <property type="match status" value="1"/>
</dbReference>